<name>A0A1F6MRS3_9BACT</name>
<sequence>MTDKPVLIILPGWGGTKETWRDFTELAKDSFEIQVIDLPCFGEEPCPMEVWGVEEYSNFVKSKISNIQYPISKPILLGHSFGGQVAAYFTAQNPEMISKLILIAPALFRKKRGLRRLFFGIIAKSGHLIFKLPIIEKFDVWAKKVLYKVANSPDYGETSGIKREIFKKIIRQDLTNILPKIAASTLLIHGTLDKYVPVKDSKKAVSLISRAKLEIIPLARHGAHFQQPEKLLSIITKYALGD</sequence>
<comment type="caution">
    <text evidence="2">The sequence shown here is derived from an EMBL/GenBank/DDBJ whole genome shotgun (WGS) entry which is preliminary data.</text>
</comment>
<feature type="domain" description="AB hydrolase-1" evidence="1">
    <location>
        <begin position="5"/>
        <end position="227"/>
    </location>
</feature>
<dbReference type="PANTHER" id="PTHR43798">
    <property type="entry name" value="MONOACYLGLYCEROL LIPASE"/>
    <property type="match status" value="1"/>
</dbReference>
<dbReference type="GO" id="GO:0016020">
    <property type="term" value="C:membrane"/>
    <property type="evidence" value="ECO:0007669"/>
    <property type="project" value="TreeGrafter"/>
</dbReference>
<dbReference type="PRINTS" id="PR00111">
    <property type="entry name" value="ABHYDROLASE"/>
</dbReference>
<dbReference type="PANTHER" id="PTHR43798:SF33">
    <property type="entry name" value="HYDROLASE, PUTATIVE (AFU_ORTHOLOGUE AFUA_2G14860)-RELATED"/>
    <property type="match status" value="1"/>
</dbReference>
<dbReference type="STRING" id="1798692.A3G00_05125"/>
<gene>
    <name evidence="2" type="ORF">A3G00_05125</name>
</gene>
<dbReference type="Gene3D" id="3.40.50.1820">
    <property type="entry name" value="alpha/beta hydrolase"/>
    <property type="match status" value="1"/>
</dbReference>
<evidence type="ECO:0000259" key="1">
    <source>
        <dbReference type="Pfam" id="PF00561"/>
    </source>
</evidence>
<dbReference type="InterPro" id="IPR029058">
    <property type="entry name" value="AB_hydrolase_fold"/>
</dbReference>
<dbReference type="AlphaFoldDB" id="A0A1F6MRS3"/>
<protein>
    <recommendedName>
        <fullName evidence="1">AB hydrolase-1 domain-containing protein</fullName>
    </recommendedName>
</protein>
<dbReference type="EMBL" id="MFQN01000028">
    <property type="protein sequence ID" value="OGH74123.1"/>
    <property type="molecule type" value="Genomic_DNA"/>
</dbReference>
<proteinExistence type="predicted"/>
<evidence type="ECO:0000313" key="2">
    <source>
        <dbReference type="EMBL" id="OGH74123.1"/>
    </source>
</evidence>
<organism evidence="2 3">
    <name type="scientific">Candidatus Magasanikbacteria bacterium RIFCSPLOWO2_12_FULL_43_12</name>
    <dbReference type="NCBI Taxonomy" id="1798692"/>
    <lineage>
        <taxon>Bacteria</taxon>
        <taxon>Candidatus Magasanikiibacteriota</taxon>
    </lineage>
</organism>
<reference evidence="2 3" key="1">
    <citation type="journal article" date="2016" name="Nat. Commun.">
        <title>Thousands of microbial genomes shed light on interconnected biogeochemical processes in an aquifer system.</title>
        <authorList>
            <person name="Anantharaman K."/>
            <person name="Brown C.T."/>
            <person name="Hug L.A."/>
            <person name="Sharon I."/>
            <person name="Castelle C.J."/>
            <person name="Probst A.J."/>
            <person name="Thomas B.C."/>
            <person name="Singh A."/>
            <person name="Wilkins M.J."/>
            <person name="Karaoz U."/>
            <person name="Brodie E.L."/>
            <person name="Williams K.H."/>
            <person name="Hubbard S.S."/>
            <person name="Banfield J.F."/>
        </authorList>
    </citation>
    <scope>NUCLEOTIDE SEQUENCE [LARGE SCALE GENOMIC DNA]</scope>
</reference>
<dbReference type="Proteomes" id="UP000178347">
    <property type="component" value="Unassembled WGS sequence"/>
</dbReference>
<accession>A0A1F6MRS3</accession>
<dbReference type="Pfam" id="PF00561">
    <property type="entry name" value="Abhydrolase_1"/>
    <property type="match status" value="1"/>
</dbReference>
<dbReference type="InterPro" id="IPR000073">
    <property type="entry name" value="AB_hydrolase_1"/>
</dbReference>
<dbReference type="SUPFAM" id="SSF53474">
    <property type="entry name" value="alpha/beta-Hydrolases"/>
    <property type="match status" value="1"/>
</dbReference>
<dbReference type="InterPro" id="IPR050266">
    <property type="entry name" value="AB_hydrolase_sf"/>
</dbReference>
<evidence type="ECO:0000313" key="3">
    <source>
        <dbReference type="Proteomes" id="UP000178347"/>
    </source>
</evidence>